<evidence type="ECO:0000313" key="2">
    <source>
        <dbReference type="EMBL" id="MFD2589117.1"/>
    </source>
</evidence>
<dbReference type="RefSeq" id="WP_377768593.1">
    <property type="nucleotide sequence ID" value="NZ_JBHULB010000083.1"/>
</dbReference>
<feature type="transmembrane region" description="Helical" evidence="1">
    <location>
        <begin position="6"/>
        <end position="27"/>
    </location>
</feature>
<gene>
    <name evidence="2" type="ORF">ACFSQJ_19490</name>
</gene>
<keyword evidence="1" id="KW-1133">Transmembrane helix</keyword>
<proteinExistence type="predicted"/>
<protein>
    <recommendedName>
        <fullName evidence="4">DUF4178 domain-containing protein</fullName>
    </recommendedName>
</protein>
<organism evidence="2 3">
    <name type="scientific">Croceitalea marina</name>
    <dbReference type="NCBI Taxonomy" id="1775166"/>
    <lineage>
        <taxon>Bacteria</taxon>
        <taxon>Pseudomonadati</taxon>
        <taxon>Bacteroidota</taxon>
        <taxon>Flavobacteriia</taxon>
        <taxon>Flavobacteriales</taxon>
        <taxon>Flavobacteriaceae</taxon>
        <taxon>Croceitalea</taxon>
    </lineage>
</organism>
<evidence type="ECO:0000256" key="1">
    <source>
        <dbReference type="SAM" id="Phobius"/>
    </source>
</evidence>
<comment type="caution">
    <text evidence="2">The sequence shown here is derived from an EMBL/GenBank/DDBJ whole genome shotgun (WGS) entry which is preliminary data.</text>
</comment>
<name>A0ABW5N0E1_9FLAO</name>
<keyword evidence="1" id="KW-0472">Membrane</keyword>
<sequence length="169" mass="19640">MKKIVVGCSIAFVLTVGIVITSFYLVFRTKKRDVSNEAPFEEITKQKITTKVKTQILKYPTPTVYEDYNYHLEDGTGFGMNSELKIIAEIPVGTSITVEKVELHTGRVSGTTSAYLFGSVFIVDKQEEYFFQYSWGDYRSLYQDRPYWVFEKGFWQEEALEEKYFIEVP</sequence>
<keyword evidence="3" id="KW-1185">Reference proteome</keyword>
<dbReference type="Proteomes" id="UP001597526">
    <property type="component" value="Unassembled WGS sequence"/>
</dbReference>
<reference evidence="3" key="1">
    <citation type="journal article" date="2019" name="Int. J. Syst. Evol. Microbiol.">
        <title>The Global Catalogue of Microorganisms (GCM) 10K type strain sequencing project: providing services to taxonomists for standard genome sequencing and annotation.</title>
        <authorList>
            <consortium name="The Broad Institute Genomics Platform"/>
            <consortium name="The Broad Institute Genome Sequencing Center for Infectious Disease"/>
            <person name="Wu L."/>
            <person name="Ma J."/>
        </authorList>
    </citation>
    <scope>NUCLEOTIDE SEQUENCE [LARGE SCALE GENOMIC DNA]</scope>
    <source>
        <strain evidence="3">KCTC 52368</strain>
    </source>
</reference>
<keyword evidence="1" id="KW-0812">Transmembrane</keyword>
<evidence type="ECO:0000313" key="3">
    <source>
        <dbReference type="Proteomes" id="UP001597526"/>
    </source>
</evidence>
<accession>A0ABW5N0E1</accession>
<evidence type="ECO:0008006" key="4">
    <source>
        <dbReference type="Google" id="ProtNLM"/>
    </source>
</evidence>
<dbReference type="EMBL" id="JBHULB010000083">
    <property type="protein sequence ID" value="MFD2589117.1"/>
    <property type="molecule type" value="Genomic_DNA"/>
</dbReference>